<comment type="similarity">
    <text evidence="3 9">Belongs to the MICOS complex subunit Mic10 family.</text>
</comment>
<dbReference type="Pfam" id="PF04418">
    <property type="entry name" value="DUF543"/>
    <property type="match status" value="1"/>
</dbReference>
<comment type="subcellular location">
    <subcellularLocation>
        <location evidence="2 9">Mitochondrion inner membrane</location>
        <topology evidence="2 9">Single-pass membrane protein</topology>
    </subcellularLocation>
</comment>
<reference evidence="10" key="1">
    <citation type="journal article" date="2019" name="bioRxiv">
        <title>The Genome of the Zebra Mussel, Dreissena polymorpha: A Resource for Invasive Species Research.</title>
        <authorList>
            <person name="McCartney M.A."/>
            <person name="Auch B."/>
            <person name="Kono T."/>
            <person name="Mallez S."/>
            <person name="Zhang Y."/>
            <person name="Obille A."/>
            <person name="Becker A."/>
            <person name="Abrahante J.E."/>
            <person name="Garbe J."/>
            <person name="Badalamenti J.P."/>
            <person name="Herman A."/>
            <person name="Mangelson H."/>
            <person name="Liachko I."/>
            <person name="Sullivan S."/>
            <person name="Sone E.D."/>
            <person name="Koren S."/>
            <person name="Silverstein K.A.T."/>
            <person name="Beckman K.B."/>
            <person name="Gohl D.M."/>
        </authorList>
    </citation>
    <scope>NUCLEOTIDE SEQUENCE</scope>
    <source>
        <strain evidence="10">Duluth1</strain>
        <tissue evidence="10">Whole animal</tissue>
    </source>
</reference>
<evidence type="ECO:0000256" key="2">
    <source>
        <dbReference type="ARBA" id="ARBA00004434"/>
    </source>
</evidence>
<sequence length="101" mass="10999">MADNTVRSEDVLGQKWDRCLTDTGLQFVTGAGIGLVHVFSLLFFKRRPWPGTLGGGNGLGMGYANCQHDFEAPYILHGTLKKDSEAENAAGSYLLTRDLPL</sequence>
<keyword evidence="5 9" id="KW-0999">Mitochondrion inner membrane</keyword>
<protein>
    <recommendedName>
        <fullName evidence="9">MICOS complex subunit MIC10</fullName>
    </recommendedName>
</protein>
<gene>
    <name evidence="10" type="ORF">DPMN_170111</name>
</gene>
<evidence type="ECO:0000256" key="5">
    <source>
        <dbReference type="ARBA" id="ARBA00022792"/>
    </source>
</evidence>
<dbReference type="Proteomes" id="UP000828390">
    <property type="component" value="Unassembled WGS sequence"/>
</dbReference>
<proteinExistence type="inferred from homology"/>
<evidence type="ECO:0000256" key="3">
    <source>
        <dbReference type="ARBA" id="ARBA00006792"/>
    </source>
</evidence>
<evidence type="ECO:0000256" key="7">
    <source>
        <dbReference type="ARBA" id="ARBA00023128"/>
    </source>
</evidence>
<comment type="caution">
    <text evidence="10">The sequence shown here is derived from an EMBL/GenBank/DDBJ whole genome shotgun (WGS) entry which is preliminary data.</text>
</comment>
<dbReference type="AlphaFoldDB" id="A0A9D4DVT7"/>
<reference evidence="10" key="2">
    <citation type="submission" date="2020-11" db="EMBL/GenBank/DDBJ databases">
        <authorList>
            <person name="McCartney M.A."/>
            <person name="Auch B."/>
            <person name="Kono T."/>
            <person name="Mallez S."/>
            <person name="Becker A."/>
            <person name="Gohl D.M."/>
            <person name="Silverstein K.A.T."/>
            <person name="Koren S."/>
            <person name="Bechman K.B."/>
            <person name="Herman A."/>
            <person name="Abrahante J.E."/>
            <person name="Garbe J."/>
        </authorList>
    </citation>
    <scope>NUCLEOTIDE SEQUENCE</scope>
    <source>
        <strain evidence="10">Duluth1</strain>
        <tissue evidence="10">Whole animal</tissue>
    </source>
</reference>
<evidence type="ECO:0000313" key="10">
    <source>
        <dbReference type="EMBL" id="KAH3768894.1"/>
    </source>
</evidence>
<feature type="transmembrane region" description="Helical" evidence="9">
    <location>
        <begin position="24"/>
        <end position="44"/>
    </location>
</feature>
<dbReference type="PANTHER" id="PTHR21304:SF0">
    <property type="entry name" value="MICOS COMPLEX SUBUNIT MIC10"/>
    <property type="match status" value="1"/>
</dbReference>
<comment type="subunit">
    <text evidence="9">Component of the mitochondrial contact site and cristae organizing system (MICOS) complex.</text>
</comment>
<name>A0A9D4DVT7_DREPO</name>
<evidence type="ECO:0000256" key="4">
    <source>
        <dbReference type="ARBA" id="ARBA00022692"/>
    </source>
</evidence>
<keyword evidence="11" id="KW-1185">Reference proteome</keyword>
<evidence type="ECO:0000256" key="8">
    <source>
        <dbReference type="ARBA" id="ARBA00023136"/>
    </source>
</evidence>
<evidence type="ECO:0000256" key="9">
    <source>
        <dbReference type="RuleBase" id="RU363011"/>
    </source>
</evidence>
<dbReference type="InterPro" id="IPR007512">
    <property type="entry name" value="Mic10"/>
</dbReference>
<comment type="function">
    <text evidence="1 9">Component of the MICOS complex, a large protein complex of the mitochondrial inner membrane that plays crucial roles in the maintenance of crista junctions, inner membrane architecture, and formation of contact sites to the outer membrane.</text>
</comment>
<dbReference type="EMBL" id="JAIWYP010000009">
    <property type="protein sequence ID" value="KAH3768894.1"/>
    <property type="molecule type" value="Genomic_DNA"/>
</dbReference>
<evidence type="ECO:0000256" key="6">
    <source>
        <dbReference type="ARBA" id="ARBA00022989"/>
    </source>
</evidence>
<organism evidence="10 11">
    <name type="scientific">Dreissena polymorpha</name>
    <name type="common">Zebra mussel</name>
    <name type="synonym">Mytilus polymorpha</name>
    <dbReference type="NCBI Taxonomy" id="45954"/>
    <lineage>
        <taxon>Eukaryota</taxon>
        <taxon>Metazoa</taxon>
        <taxon>Spiralia</taxon>
        <taxon>Lophotrochozoa</taxon>
        <taxon>Mollusca</taxon>
        <taxon>Bivalvia</taxon>
        <taxon>Autobranchia</taxon>
        <taxon>Heteroconchia</taxon>
        <taxon>Euheterodonta</taxon>
        <taxon>Imparidentia</taxon>
        <taxon>Neoheterodontei</taxon>
        <taxon>Myida</taxon>
        <taxon>Dreissenoidea</taxon>
        <taxon>Dreissenidae</taxon>
        <taxon>Dreissena</taxon>
    </lineage>
</organism>
<keyword evidence="6 9" id="KW-1133">Transmembrane helix</keyword>
<dbReference type="PANTHER" id="PTHR21304">
    <property type="entry name" value="MICOS COMPLEX SUBUNIT MIC10"/>
    <property type="match status" value="1"/>
</dbReference>
<evidence type="ECO:0000256" key="1">
    <source>
        <dbReference type="ARBA" id="ARBA00002689"/>
    </source>
</evidence>
<dbReference type="GO" id="GO:0061617">
    <property type="term" value="C:MICOS complex"/>
    <property type="evidence" value="ECO:0007669"/>
    <property type="project" value="UniProtKB-UniRule"/>
</dbReference>
<evidence type="ECO:0000313" key="11">
    <source>
        <dbReference type="Proteomes" id="UP000828390"/>
    </source>
</evidence>
<keyword evidence="4 9" id="KW-0812">Transmembrane</keyword>
<keyword evidence="8 9" id="KW-0472">Membrane</keyword>
<keyword evidence="7 9" id="KW-0496">Mitochondrion</keyword>
<accession>A0A9D4DVT7</accession>